<keyword evidence="1" id="KW-0472">Membrane</keyword>
<dbReference type="AlphaFoldDB" id="A0A7W9WYN3"/>
<evidence type="ECO:0000313" key="2">
    <source>
        <dbReference type="EMBL" id="MBB6133260.1"/>
    </source>
</evidence>
<dbReference type="Proteomes" id="UP000540787">
    <property type="component" value="Unassembled WGS sequence"/>
</dbReference>
<organism evidence="2 3">
    <name type="scientific">Massilia aurea</name>
    <dbReference type="NCBI Taxonomy" id="373040"/>
    <lineage>
        <taxon>Bacteria</taxon>
        <taxon>Pseudomonadati</taxon>
        <taxon>Pseudomonadota</taxon>
        <taxon>Betaproteobacteria</taxon>
        <taxon>Burkholderiales</taxon>
        <taxon>Oxalobacteraceae</taxon>
        <taxon>Telluria group</taxon>
        <taxon>Massilia</taxon>
    </lineage>
</organism>
<keyword evidence="1" id="KW-1133">Transmembrane helix</keyword>
<dbReference type="RefSeq" id="WP_183552557.1">
    <property type="nucleotide sequence ID" value="NZ_JACHBX010000001.1"/>
</dbReference>
<evidence type="ECO:0000313" key="3">
    <source>
        <dbReference type="Proteomes" id="UP000540787"/>
    </source>
</evidence>
<sequence length="433" mass="48941">MVELISNSKAFLNDLGWFANLVTIVSVLLSIKIVVELVKKLVAMYGKKRREKIVKKMNDPDYIEWSRQVLKTIYAGSEFVSIYKKNYPAVIFRPGKDFRYPFSDLCYLESTEIGELRLTRVQKEYLWFLRDTVKRPKMRGFSTKEIVLDAAGLVIAISARATIYQHNVVTANILEWELFKLYEKNKEISGDILSKLALRSAYHGGNSPNEAILKPSNAYPLISVQALVIYKDYKSPNDVKWKAIVAQRGKNVAIKPELWQIHPAGGFEVYGDQDDHLDLHLTQGFDVSMALLREYAEEIYRAEELDFRSDGRDSGSVLSEPHVEHLVRLIHANKASIEFLGVITDLTVLRHELSFLIVIDDPEYSKYPILGSSEATNIFSMTMAELKKTFSKQQIHSSSAGLLQLAIASDRLVSLGISEELACDATRTPAEAG</sequence>
<proteinExistence type="predicted"/>
<keyword evidence="3" id="KW-1185">Reference proteome</keyword>
<gene>
    <name evidence="2" type="ORF">HD842_001371</name>
</gene>
<feature type="transmembrane region" description="Helical" evidence="1">
    <location>
        <begin position="17"/>
        <end position="38"/>
    </location>
</feature>
<evidence type="ECO:0000256" key="1">
    <source>
        <dbReference type="SAM" id="Phobius"/>
    </source>
</evidence>
<dbReference type="EMBL" id="JACHBX010000001">
    <property type="protein sequence ID" value="MBB6133260.1"/>
    <property type="molecule type" value="Genomic_DNA"/>
</dbReference>
<reference evidence="2 3" key="1">
    <citation type="submission" date="2020-08" db="EMBL/GenBank/DDBJ databases">
        <title>The Agave Microbiome: Exploring the role of microbial communities in plant adaptations to desert environments.</title>
        <authorList>
            <person name="Partida-Martinez L.P."/>
        </authorList>
    </citation>
    <scope>NUCLEOTIDE SEQUENCE [LARGE SCALE GENOMIC DNA]</scope>
    <source>
        <strain evidence="2 3">AT3.2</strain>
    </source>
</reference>
<keyword evidence="1" id="KW-0812">Transmembrane</keyword>
<name>A0A7W9WYN3_9BURK</name>
<comment type="caution">
    <text evidence="2">The sequence shown here is derived from an EMBL/GenBank/DDBJ whole genome shotgun (WGS) entry which is preliminary data.</text>
</comment>
<accession>A0A7W9WYN3</accession>
<protein>
    <submittedName>
        <fullName evidence="2">Uncharacterized protein</fullName>
    </submittedName>
</protein>